<comment type="caution">
    <text evidence="13">The sequence shown here is derived from an EMBL/GenBank/DDBJ whole genome shotgun (WGS) entry which is preliminary data.</text>
</comment>
<keyword evidence="4" id="KW-0547">Nucleotide-binding</keyword>
<dbReference type="PROSITE" id="PS50929">
    <property type="entry name" value="ABC_TM1F"/>
    <property type="match status" value="1"/>
</dbReference>
<feature type="compositionally biased region" description="Basic residues" evidence="9">
    <location>
        <begin position="1029"/>
        <end position="1043"/>
    </location>
</feature>
<dbReference type="STRING" id="264951.A0A443I5I4"/>
<dbReference type="SMART" id="SM00382">
    <property type="entry name" value="AAA"/>
    <property type="match status" value="1"/>
</dbReference>
<protein>
    <submittedName>
        <fullName evidence="13">Heavy metal tolerance protein</fullName>
    </submittedName>
</protein>
<dbReference type="GO" id="GO:0140359">
    <property type="term" value="F:ABC-type transporter activity"/>
    <property type="evidence" value="ECO:0007669"/>
    <property type="project" value="InterPro"/>
</dbReference>
<dbReference type="PROSITE" id="PS00211">
    <property type="entry name" value="ABC_TRANSPORTER_1"/>
    <property type="match status" value="1"/>
</dbReference>
<keyword evidence="14" id="KW-1185">Reference proteome</keyword>
<feature type="transmembrane region" description="Helical" evidence="10">
    <location>
        <begin position="12"/>
        <end position="36"/>
    </location>
</feature>
<accession>A0A443I5I4</accession>
<dbReference type="FunFam" id="3.40.50.300:FF:000287">
    <property type="entry name" value="Multidrug ABC transporter ATP-binding protein"/>
    <property type="match status" value="1"/>
</dbReference>
<dbReference type="EMBL" id="RCNU01000001">
    <property type="protein sequence ID" value="RWQ99301.1"/>
    <property type="molecule type" value="Genomic_DNA"/>
</dbReference>
<evidence type="ECO:0000256" key="8">
    <source>
        <dbReference type="ARBA" id="ARBA00024363"/>
    </source>
</evidence>
<feature type="region of interest" description="Disordered" evidence="9">
    <location>
        <begin position="825"/>
        <end position="863"/>
    </location>
</feature>
<dbReference type="Proteomes" id="UP000283841">
    <property type="component" value="Unassembled WGS sequence"/>
</dbReference>
<feature type="transmembrane region" description="Helical" evidence="10">
    <location>
        <begin position="57"/>
        <end position="81"/>
    </location>
</feature>
<dbReference type="PANTHER" id="PTHR24221">
    <property type="entry name" value="ATP-BINDING CASSETTE SUB-FAMILY B"/>
    <property type="match status" value="1"/>
</dbReference>
<evidence type="ECO:0000256" key="4">
    <source>
        <dbReference type="ARBA" id="ARBA00022741"/>
    </source>
</evidence>
<dbReference type="InterPro" id="IPR027417">
    <property type="entry name" value="P-loop_NTPase"/>
</dbReference>
<evidence type="ECO:0000256" key="1">
    <source>
        <dbReference type="ARBA" id="ARBA00004141"/>
    </source>
</evidence>
<feature type="domain" description="ABC transporter" evidence="11">
    <location>
        <begin position="585"/>
        <end position="819"/>
    </location>
</feature>
<feature type="transmembrane region" description="Helical" evidence="10">
    <location>
        <begin position="121"/>
        <end position="140"/>
    </location>
</feature>
<dbReference type="AlphaFoldDB" id="A0A443I5I4"/>
<dbReference type="InterPro" id="IPR039421">
    <property type="entry name" value="Type_1_exporter"/>
</dbReference>
<dbReference type="CDD" id="cd03253">
    <property type="entry name" value="ABCC_ATM1_transporter"/>
    <property type="match status" value="1"/>
</dbReference>
<keyword evidence="7 10" id="KW-0472">Membrane</keyword>
<comment type="similarity">
    <text evidence="8">Belongs to the ABC transporter superfamily. ABCB family. Heavy Metal importer (TC 3.A.1.210) subfamily.</text>
</comment>
<feature type="transmembrane region" description="Helical" evidence="10">
    <location>
        <begin position="498"/>
        <end position="516"/>
    </location>
</feature>
<evidence type="ECO:0000256" key="6">
    <source>
        <dbReference type="ARBA" id="ARBA00022989"/>
    </source>
</evidence>
<evidence type="ECO:0000256" key="2">
    <source>
        <dbReference type="ARBA" id="ARBA00022448"/>
    </source>
</evidence>
<comment type="subcellular location">
    <subcellularLocation>
        <location evidence="1">Membrane</location>
        <topology evidence="1">Multi-pass membrane protein</topology>
    </subcellularLocation>
</comment>
<dbReference type="InterPro" id="IPR036640">
    <property type="entry name" value="ABC1_TM_sf"/>
</dbReference>
<dbReference type="Pfam" id="PF00664">
    <property type="entry name" value="ABC_membrane"/>
    <property type="match status" value="1"/>
</dbReference>
<keyword evidence="5" id="KW-0067">ATP-binding</keyword>
<dbReference type="CDD" id="cd18583">
    <property type="entry name" value="ABC_6TM_HMT1"/>
    <property type="match status" value="1"/>
</dbReference>
<dbReference type="VEuPathDB" id="FungiDB:C8Q69DRAFT_20238"/>
<gene>
    <name evidence="13" type="ORF">C8Q69DRAFT_20238</name>
</gene>
<dbReference type="SUPFAM" id="SSF52540">
    <property type="entry name" value="P-loop containing nucleoside triphosphate hydrolases"/>
    <property type="match status" value="1"/>
</dbReference>
<dbReference type="Gene3D" id="3.40.50.300">
    <property type="entry name" value="P-loop containing nucleotide triphosphate hydrolases"/>
    <property type="match status" value="1"/>
</dbReference>
<evidence type="ECO:0000259" key="12">
    <source>
        <dbReference type="PROSITE" id="PS50929"/>
    </source>
</evidence>
<evidence type="ECO:0000256" key="10">
    <source>
        <dbReference type="SAM" id="Phobius"/>
    </source>
</evidence>
<sequence>MASAQMVQAGGISLAIRTLHSFLPLVVAVSFAISYIASALRKNDHGGKLHRGRSREIVLWMISTVLTTYCLDSVILIYVAFSNNRGIVPQDHIVFSLSSILLWIALIFGFVDYASTPWYPFYGPWVTYMVTEAALLGLSTRAPQEITYYKTMMWIQILRLCVLCSLLCFSFSSDFHNRRARRVNTDEETAPLLAPGNADTNHLESPQQCSLVNNYETINGEGDGSSDLHHDRGKKGDPEKQSNVLEDFMFLLPFFWPKTKPRLQLLYGGVGLCLVVDRVLNIFVPIQLGLITNVLSRQKETVPWKEIVVFAALRFLDSSGGVSAIRRYLWQPLENFTYHEISTAAFNKIMTLSSDFHDNKHSGSLWQTVSRGRSIRHVVDSVLFQIGPMIVDLVLAVSILYYLFDAYMALITAAVFIFYLWSSSKILAKQKDKQRQLISTVEKEYDVLCESTSNWQTISYFNRVDYEKDHYSSAVKNHMNSSLTFTLWSNFESVAQSFLLVGGLTGACFLAAYQVAQGRKSVGSFVMLLSYWAQLSGPLRFFAHGFCNFALDMIDAEELVRLLRQKPTIHDHPGAKELVLDQGEITFDKVCFSYDGRRKILKDVSFRVRPGETVALVGETGGGKSTILKLISRFYDPESGKVTIDGQDIRDVTLDSLRANIGIVPQDPALFHDTIINNIRYANPSATDEEIYEACKAVALHDKFLSFPDGYRTLVGERGVKLSGGELQRVAIARVIIRDPSIVLLDEATSSVDSNTEMQIQNSLGKLTAGRTTLVIAHRLSTVINADKILVIDAGNIVEEGPHEELLKRKGNYYRLWSHQSSLKSSIQKRKTGDSQSTGTLPAKGWPGGRSSKTGNGTETVREISVRSDREPLYHDDLSTDQEEGYGEPDLILDIASNSFLDLDKDHSKISSLKPDAPEFIPQRLQRTETPASSALYGYNTIIKPAKDNAGSNHIGKENYRGKATEHAACDHGLDSNGQVSDSLRTVTKRSDIIEEASSTTARVRVATALGLQRAVNCSTVNADVSPSKAHKHKKKRISRKRLSKSEPPSLG</sequence>
<evidence type="ECO:0000313" key="14">
    <source>
        <dbReference type="Proteomes" id="UP000283841"/>
    </source>
</evidence>
<dbReference type="GO" id="GO:0005524">
    <property type="term" value="F:ATP binding"/>
    <property type="evidence" value="ECO:0007669"/>
    <property type="project" value="UniProtKB-KW"/>
</dbReference>
<feature type="domain" description="ABC transmembrane type-1" evidence="12">
    <location>
        <begin position="269"/>
        <end position="551"/>
    </location>
</feature>
<dbReference type="RefSeq" id="XP_028488946.1">
    <property type="nucleotide sequence ID" value="XM_028626102.1"/>
</dbReference>
<name>A0A443I5I4_BYSSP</name>
<dbReference type="PANTHER" id="PTHR24221:SF651">
    <property type="entry name" value="HEAVY METAL TOLERANCE PROTEIN"/>
    <property type="match status" value="1"/>
</dbReference>
<dbReference type="SUPFAM" id="SSF90123">
    <property type="entry name" value="ABC transporter transmembrane region"/>
    <property type="match status" value="1"/>
</dbReference>
<keyword evidence="2" id="KW-0813">Transport</keyword>
<proteinExistence type="inferred from homology"/>
<feature type="transmembrane region" description="Helical" evidence="10">
    <location>
        <begin position="410"/>
        <end position="428"/>
    </location>
</feature>
<evidence type="ECO:0000313" key="13">
    <source>
        <dbReference type="EMBL" id="RWQ99301.1"/>
    </source>
</evidence>
<dbReference type="InterPro" id="IPR017871">
    <property type="entry name" value="ABC_transporter-like_CS"/>
</dbReference>
<evidence type="ECO:0000256" key="3">
    <source>
        <dbReference type="ARBA" id="ARBA00022692"/>
    </source>
</evidence>
<feature type="transmembrane region" description="Helical" evidence="10">
    <location>
        <begin position="93"/>
        <end position="114"/>
    </location>
</feature>
<feature type="region of interest" description="Disordered" evidence="9">
    <location>
        <begin position="1022"/>
        <end position="1052"/>
    </location>
</feature>
<keyword evidence="3 10" id="KW-0812">Transmembrane</keyword>
<dbReference type="PROSITE" id="PS50893">
    <property type="entry name" value="ABC_TRANSPORTER_2"/>
    <property type="match status" value="1"/>
</dbReference>
<dbReference type="GO" id="GO:0005774">
    <property type="term" value="C:vacuolar membrane"/>
    <property type="evidence" value="ECO:0007669"/>
    <property type="project" value="TreeGrafter"/>
</dbReference>
<dbReference type="GeneID" id="39595379"/>
<reference evidence="13 14" key="1">
    <citation type="journal article" date="2018" name="Front. Microbiol.">
        <title>Genomic and genetic insights into a cosmopolitan fungus, Paecilomyces variotii (Eurotiales).</title>
        <authorList>
            <person name="Urquhart A.S."/>
            <person name="Mondo S.J."/>
            <person name="Makela M.R."/>
            <person name="Hane J.K."/>
            <person name="Wiebenga A."/>
            <person name="He G."/>
            <person name="Mihaltcheva S."/>
            <person name="Pangilinan J."/>
            <person name="Lipzen A."/>
            <person name="Barry K."/>
            <person name="de Vries R.P."/>
            <person name="Grigoriev I.V."/>
            <person name="Idnurm A."/>
        </authorList>
    </citation>
    <scope>NUCLEOTIDE SEQUENCE [LARGE SCALE GENOMIC DNA]</scope>
    <source>
        <strain evidence="13 14">CBS 101075</strain>
    </source>
</reference>
<evidence type="ECO:0000256" key="9">
    <source>
        <dbReference type="SAM" id="MobiDB-lite"/>
    </source>
</evidence>
<dbReference type="InterPro" id="IPR011527">
    <property type="entry name" value="ABC1_TM_dom"/>
</dbReference>
<evidence type="ECO:0000256" key="7">
    <source>
        <dbReference type="ARBA" id="ARBA00023136"/>
    </source>
</evidence>
<evidence type="ECO:0000259" key="11">
    <source>
        <dbReference type="PROSITE" id="PS50893"/>
    </source>
</evidence>
<dbReference type="Gene3D" id="1.20.1560.10">
    <property type="entry name" value="ABC transporter type 1, transmembrane domain"/>
    <property type="match status" value="1"/>
</dbReference>
<keyword evidence="6 10" id="KW-1133">Transmembrane helix</keyword>
<dbReference type="GO" id="GO:0016887">
    <property type="term" value="F:ATP hydrolysis activity"/>
    <property type="evidence" value="ECO:0007669"/>
    <property type="project" value="InterPro"/>
</dbReference>
<dbReference type="InterPro" id="IPR003439">
    <property type="entry name" value="ABC_transporter-like_ATP-bd"/>
</dbReference>
<organism evidence="13 14">
    <name type="scientific">Byssochlamys spectabilis</name>
    <name type="common">Paecilomyces variotii</name>
    <dbReference type="NCBI Taxonomy" id="264951"/>
    <lineage>
        <taxon>Eukaryota</taxon>
        <taxon>Fungi</taxon>
        <taxon>Dikarya</taxon>
        <taxon>Ascomycota</taxon>
        <taxon>Pezizomycotina</taxon>
        <taxon>Eurotiomycetes</taxon>
        <taxon>Eurotiomycetidae</taxon>
        <taxon>Eurotiales</taxon>
        <taxon>Thermoascaceae</taxon>
        <taxon>Paecilomyces</taxon>
    </lineage>
</organism>
<dbReference type="Pfam" id="PF00005">
    <property type="entry name" value="ABC_tran"/>
    <property type="match status" value="1"/>
</dbReference>
<evidence type="ECO:0000256" key="5">
    <source>
        <dbReference type="ARBA" id="ARBA00022840"/>
    </source>
</evidence>
<dbReference type="InterPro" id="IPR003593">
    <property type="entry name" value="AAA+_ATPase"/>
</dbReference>
<feature type="transmembrane region" description="Helical" evidence="10">
    <location>
        <begin position="152"/>
        <end position="172"/>
    </location>
</feature>